<feature type="region of interest" description="Disordered" evidence="1">
    <location>
        <begin position="1"/>
        <end position="27"/>
    </location>
</feature>
<protein>
    <submittedName>
        <fullName evidence="2">Uncharacterized protein</fullName>
    </submittedName>
</protein>
<name>A0A7J0CHQ4_9ACTN</name>
<sequence>MRARQGTGSCRTPSVSEDRPKGSDLELTAGGELSVDEVLDAAVDAAAVCGLLVLAEARTTATSDPSTAAELCLTAVSHLALAVALASADLD</sequence>
<dbReference type="AlphaFoldDB" id="A0A7J0CHQ4"/>
<evidence type="ECO:0000256" key="1">
    <source>
        <dbReference type="SAM" id="MobiDB-lite"/>
    </source>
</evidence>
<dbReference type="EMBL" id="BLWC01000001">
    <property type="protein sequence ID" value="GFN01325.1"/>
    <property type="molecule type" value="Genomic_DNA"/>
</dbReference>
<reference evidence="2 3" key="1">
    <citation type="submission" date="2020-05" db="EMBL/GenBank/DDBJ databases">
        <title>Whole genome shotgun sequence of Streptomyces fulvorobeus NBRC 15897.</title>
        <authorList>
            <person name="Komaki H."/>
            <person name="Tamura T."/>
        </authorList>
    </citation>
    <scope>NUCLEOTIDE SEQUENCE [LARGE SCALE GENOMIC DNA]</scope>
    <source>
        <strain evidence="2 3">NBRC 15897</strain>
    </source>
</reference>
<gene>
    <name evidence="2" type="ORF">Sfulv_61350</name>
</gene>
<dbReference type="Proteomes" id="UP000498980">
    <property type="component" value="Unassembled WGS sequence"/>
</dbReference>
<keyword evidence="3" id="KW-1185">Reference proteome</keyword>
<comment type="caution">
    <text evidence="2">The sequence shown here is derived from an EMBL/GenBank/DDBJ whole genome shotgun (WGS) entry which is preliminary data.</text>
</comment>
<organism evidence="2 3">
    <name type="scientific">Streptomyces fulvorobeus</name>
    <dbReference type="NCBI Taxonomy" id="284028"/>
    <lineage>
        <taxon>Bacteria</taxon>
        <taxon>Bacillati</taxon>
        <taxon>Actinomycetota</taxon>
        <taxon>Actinomycetes</taxon>
        <taxon>Kitasatosporales</taxon>
        <taxon>Streptomycetaceae</taxon>
        <taxon>Streptomyces</taxon>
    </lineage>
</organism>
<accession>A0A7J0CHQ4</accession>
<evidence type="ECO:0000313" key="3">
    <source>
        <dbReference type="Proteomes" id="UP000498980"/>
    </source>
</evidence>
<evidence type="ECO:0000313" key="2">
    <source>
        <dbReference type="EMBL" id="GFN01325.1"/>
    </source>
</evidence>
<proteinExistence type="predicted"/>
<feature type="compositionally biased region" description="Polar residues" evidence="1">
    <location>
        <begin position="1"/>
        <end position="15"/>
    </location>
</feature>